<feature type="compositionally biased region" description="Low complexity" evidence="1">
    <location>
        <begin position="1257"/>
        <end position="1271"/>
    </location>
</feature>
<proteinExistence type="predicted"/>
<dbReference type="Proteomes" id="UP001432322">
    <property type="component" value="Unassembled WGS sequence"/>
</dbReference>
<feature type="transmembrane region" description="Helical" evidence="2">
    <location>
        <begin position="726"/>
        <end position="755"/>
    </location>
</feature>
<evidence type="ECO:0000256" key="1">
    <source>
        <dbReference type="SAM" id="MobiDB-lite"/>
    </source>
</evidence>
<evidence type="ECO:0000313" key="4">
    <source>
        <dbReference type="EMBL" id="GMT34706.1"/>
    </source>
</evidence>
<feature type="region of interest" description="Disordered" evidence="1">
    <location>
        <begin position="1200"/>
        <end position="1229"/>
    </location>
</feature>
<gene>
    <name evidence="4" type="ORF">PFISCL1PPCAC_26003</name>
</gene>
<organism evidence="4 5">
    <name type="scientific">Pristionchus fissidentatus</name>
    <dbReference type="NCBI Taxonomy" id="1538716"/>
    <lineage>
        <taxon>Eukaryota</taxon>
        <taxon>Metazoa</taxon>
        <taxon>Ecdysozoa</taxon>
        <taxon>Nematoda</taxon>
        <taxon>Chromadorea</taxon>
        <taxon>Rhabditida</taxon>
        <taxon>Rhabditina</taxon>
        <taxon>Diplogasteromorpha</taxon>
        <taxon>Diplogasteroidea</taxon>
        <taxon>Neodiplogasteridae</taxon>
        <taxon>Pristionchus</taxon>
    </lineage>
</organism>
<feature type="compositionally biased region" description="Polar residues" evidence="1">
    <location>
        <begin position="936"/>
        <end position="962"/>
    </location>
</feature>
<feature type="transmembrane region" description="Helical" evidence="2">
    <location>
        <begin position="481"/>
        <end position="504"/>
    </location>
</feature>
<protein>
    <submittedName>
        <fullName evidence="4">Uncharacterized protein</fullName>
    </submittedName>
</protein>
<feature type="compositionally biased region" description="Basic and acidic residues" evidence="1">
    <location>
        <begin position="2138"/>
        <end position="2147"/>
    </location>
</feature>
<feature type="compositionally biased region" description="Basic and acidic residues" evidence="1">
    <location>
        <begin position="1541"/>
        <end position="1558"/>
    </location>
</feature>
<feature type="compositionally biased region" description="Low complexity" evidence="1">
    <location>
        <begin position="1580"/>
        <end position="1592"/>
    </location>
</feature>
<feature type="compositionally biased region" description="Acidic residues" evidence="1">
    <location>
        <begin position="1497"/>
        <end position="1510"/>
    </location>
</feature>
<evidence type="ECO:0000256" key="2">
    <source>
        <dbReference type="SAM" id="Phobius"/>
    </source>
</evidence>
<feature type="compositionally biased region" description="Basic and acidic residues" evidence="1">
    <location>
        <begin position="866"/>
        <end position="916"/>
    </location>
</feature>
<feature type="compositionally biased region" description="Basic and acidic residues" evidence="1">
    <location>
        <begin position="542"/>
        <end position="554"/>
    </location>
</feature>
<feature type="transmembrane region" description="Helical" evidence="2">
    <location>
        <begin position="395"/>
        <end position="420"/>
    </location>
</feature>
<feature type="region of interest" description="Disordered" evidence="1">
    <location>
        <begin position="2129"/>
        <end position="2176"/>
    </location>
</feature>
<keyword evidence="5" id="KW-1185">Reference proteome</keyword>
<feature type="compositionally biased region" description="Polar residues" evidence="1">
    <location>
        <begin position="847"/>
        <end position="860"/>
    </location>
</feature>
<feature type="region of interest" description="Disordered" evidence="1">
    <location>
        <begin position="542"/>
        <end position="576"/>
    </location>
</feature>
<comment type="caution">
    <text evidence="4">The sequence shown here is derived from an EMBL/GenBank/DDBJ whole genome shotgun (WGS) entry which is preliminary data.</text>
</comment>
<dbReference type="Gene3D" id="1.20.1070.10">
    <property type="entry name" value="Rhodopsin 7-helix transmembrane proteins"/>
    <property type="match status" value="1"/>
</dbReference>
<feature type="compositionally biased region" description="Basic and acidic residues" evidence="1">
    <location>
        <begin position="1567"/>
        <end position="1577"/>
    </location>
</feature>
<feature type="region of interest" description="Disordered" evidence="1">
    <location>
        <begin position="847"/>
        <end position="978"/>
    </location>
</feature>
<feature type="region of interest" description="Disordered" evidence="1">
    <location>
        <begin position="1257"/>
        <end position="1312"/>
    </location>
</feature>
<feature type="compositionally biased region" description="Low complexity" evidence="1">
    <location>
        <begin position="1207"/>
        <end position="1220"/>
    </location>
</feature>
<dbReference type="PANTHER" id="PTHR48125:SF10">
    <property type="entry name" value="OS12G0136300 PROTEIN"/>
    <property type="match status" value="1"/>
</dbReference>
<feature type="compositionally biased region" description="Low complexity" evidence="1">
    <location>
        <begin position="964"/>
        <end position="978"/>
    </location>
</feature>
<dbReference type="PANTHER" id="PTHR48125">
    <property type="entry name" value="LP07818P1"/>
    <property type="match status" value="1"/>
</dbReference>
<feature type="transmembrane region" description="Helical" evidence="2">
    <location>
        <begin position="330"/>
        <end position="349"/>
    </location>
</feature>
<evidence type="ECO:0000256" key="3">
    <source>
        <dbReference type="SAM" id="SignalP"/>
    </source>
</evidence>
<feature type="compositionally biased region" description="Low complexity" evidence="1">
    <location>
        <begin position="1472"/>
        <end position="1482"/>
    </location>
</feature>
<name>A0AAV5WRQ3_9BILA</name>
<feature type="transmembrane region" description="Helical" evidence="2">
    <location>
        <begin position="292"/>
        <end position="318"/>
    </location>
</feature>
<feature type="compositionally biased region" description="Acidic residues" evidence="1">
    <location>
        <begin position="2151"/>
        <end position="2164"/>
    </location>
</feature>
<feature type="region of interest" description="Disordered" evidence="1">
    <location>
        <begin position="2084"/>
        <end position="2109"/>
    </location>
</feature>
<feature type="chain" id="PRO_5043641347" evidence="3">
    <location>
        <begin position="19"/>
        <end position="2176"/>
    </location>
</feature>
<feature type="compositionally biased region" description="Acidic residues" evidence="1">
    <location>
        <begin position="1296"/>
        <end position="1305"/>
    </location>
</feature>
<feature type="region of interest" description="Disordered" evidence="1">
    <location>
        <begin position="1460"/>
        <end position="1626"/>
    </location>
</feature>
<accession>A0AAV5WRQ3</accession>
<dbReference type="Gene3D" id="1.10.2000.10">
    <property type="entry name" value="Frizzled cysteine-rich domain"/>
    <property type="match status" value="1"/>
</dbReference>
<feature type="region of interest" description="Disordered" evidence="1">
    <location>
        <begin position="1677"/>
        <end position="1697"/>
    </location>
</feature>
<keyword evidence="2" id="KW-1133">Transmembrane helix</keyword>
<sequence>MRIPVVLLTLSLLSPLFASDGSTFGYTDVDRKRFAEEYKKQAETPRDERLYQLFDRYAKCMAGDWRCNKDCRAQVPVWKDGNATAVCRPSLGNTCFGYKIDYNYTVTERKLPVEYEVLSRFPRCWSYLGPLMCGMVYRPCGEYDYMGRVESKIERMEVMQRYPLHMCTRVLEHCKDAIDEGIFPSELIDCGKTVRNEKWRENRGNPDGVFANFKPNATVDDYRTEWDKHTFFTEDGCSQVFKENVSRNMAHDERQCIFPLVYTDVGANATPPVYDSCYLPCRNPFISSQARFISFVVSKAVICSVFGIAAFAICMFLFFYSNIYLTSNAIFAIAHSLFALSMYLLLWGLGTMESVAYQSECMNSSYGAPIRKTHGGPTDQALTDWCVVTSFAQHVFLLVSIGFLAASYAFSAAPVGGPLFDEHKAKSRSSCAKLAVRPAAVGLIYTLSAAIGVVSTLLRMFASDGMAGVCSVGMHSLLQQLAVVAVPGIAYCAIGIGLGVYDMWQERKFKKKHLAQTVEEGIANAIQHEKSKVKVDFWKEHGPQHDLRGGDEGKGLASVEEASHEGSEERDGEEEILVLKGDETTDDSKWMSEAEKKALEETLRRGHAKEWKERVEKLWAESISSRYTLLAVILCIASLLLGLVIHSASLDGDPGQEVRAVKEYITCVMSRSISSKDTHWLSEVVHKEEKWNGGAGENDPLLRRQRLASKLSIHGCHYPSTGDGRIFGILTVFLLLPVAPLIVFIWAFISGLFGYGGIRKVLVPRPKDVKEDYDDVEMTALSKNRGADDSEMASTFLATSTAASSACDDLLPPPSLASSSVTDQSTTSSVSLRGALPRFSSTQKLLTVRATSPVPSSTRSDIVAPAEDRQRRDEERVRRIDVLSRSKQRKEQDKEKKRKEEVERAAQRERGDRRVESGQLEANRAFWIGGGGDARSVSSHSTGRGAGTLSSPDSTGMPSASLSGAAPRAGTAQAARMALSSAQVHDQIRLVQQALQQSQPGHGIVTFSDQHNQGQGGQRVPEWLNALYTLRAVFEHLLLNGTSIYELLDLGMQISGVVQHFGEQLLMARPQDIPLYRRFLLGALQRVQLILYLLNNRFLPNRNLIEAATDWRFFLTVLREHVTNGRAVTGQMLERICMNDSEEDHQLLQSLDDPNLTDAQRIYMRQRLHDQQTRRHVAWVNAMGLQQAPLEMQLQQLSISSDDERPAASMAAAAAAGAAAGPRPPVYPPSTVIDLTQPPPPRAGAAFSDAGLSDCFSQTNSSVPSSSLTTSGDGAVPPPPYLENSQLLSAPPPFDDAYEQPEEEAGPLQRPMPQAPPAANNFMASVMRANGVAPPPQAAAQAPNGVGAINRPQLDALRYDNTALAHYAYALQSGHFPAPTSSNVDLNADGGGIMSSETSLDETLDHLGTSPDSAMRSSFFVPIWQPASEHQVAPTLSPDATPAPALFPWVQPDRSVVVPSFPGAATGERLNASRAQQSAAMRAEWEREQGRARGESGEGEEEEENTEEQEGSNGGSRKRRNGDSGDPPAPPPPPNIGAVRVSDRAERMLRDVLARPETMRQAAGASDARDPRCRLDSDNSDGSDSGISSNESLGGPTIAEGPFKSMPVQLDRLPGPANYHPALPSDEAIVNPEDAERLPGTYRPRLVMDTDFGTRTATVAEIELFEQLIADRLEDEQRRADADLPGPSNNDISEDERMRRRQELRNRYPHHSDPDLAMAEEERDRLRAERRLAEARRDFIDDPDEQQREWDEVVRQRRRAAAAAARAAELDRDPNGDGEDDESSSEASSTASKMEPEEQHELVRALRDAIAGIDLTTIDNDRHRRLVKHLRRALSANGGISREEVMRFRVNEINVENRQRLNATRHSPYSVSSIVVSRLSLAEIAVRADVIRQQATNILYPLEIYYQLHLADVLWPLSGRDVRLGDNVYTHDEVNRVLGAVTPLVPPGADRDDFHQLMRKRAITAASLTGRAYGENRGEQGFLYQPPRLPDMSASRTFGDVSNVLAAIAGDFTALAEAIDELPLTMPDIMRLDNRTAHTLGSHLRHYRDYLDAQACESGYPLRADTHLVDDVPDEPTFAREIMQLPDDGEAPQRQEEEVDEETARQRAEDAAALEQMHVDLMHEMMRGAAVNEGGNGEEERERRVEIGMEGNEEVEADVPEEEEVPRALPAPPPDF</sequence>
<reference evidence="4" key="1">
    <citation type="submission" date="2023-10" db="EMBL/GenBank/DDBJ databases">
        <title>Genome assembly of Pristionchus species.</title>
        <authorList>
            <person name="Yoshida K."/>
            <person name="Sommer R.J."/>
        </authorList>
    </citation>
    <scope>NUCLEOTIDE SEQUENCE</scope>
    <source>
        <strain evidence="4">RS5133</strain>
    </source>
</reference>
<feature type="compositionally biased region" description="Basic and acidic residues" evidence="1">
    <location>
        <begin position="1483"/>
        <end position="1496"/>
    </location>
</feature>
<feature type="transmembrane region" description="Helical" evidence="2">
    <location>
        <begin position="440"/>
        <end position="461"/>
    </location>
</feature>
<keyword evidence="2" id="KW-0812">Transmembrane</keyword>
<dbReference type="InterPro" id="IPR036790">
    <property type="entry name" value="Frizzled_dom_sf"/>
</dbReference>
<evidence type="ECO:0000313" key="5">
    <source>
        <dbReference type="Proteomes" id="UP001432322"/>
    </source>
</evidence>
<keyword evidence="3" id="KW-0732">Signal</keyword>
<feature type="region of interest" description="Disordered" evidence="1">
    <location>
        <begin position="1764"/>
        <end position="1801"/>
    </location>
</feature>
<keyword evidence="2" id="KW-0472">Membrane</keyword>
<feature type="signal peptide" evidence="3">
    <location>
        <begin position="1"/>
        <end position="18"/>
    </location>
</feature>
<feature type="compositionally biased region" description="Basic and acidic residues" evidence="1">
    <location>
        <begin position="2091"/>
        <end position="2109"/>
    </location>
</feature>
<dbReference type="EMBL" id="BTSY01000006">
    <property type="protein sequence ID" value="GMT34706.1"/>
    <property type="molecule type" value="Genomic_DNA"/>
</dbReference>